<name>A0A6J6B7N4_9ZZZZ</name>
<dbReference type="AlphaFoldDB" id="A0A6J6B7N4"/>
<proteinExistence type="predicted"/>
<dbReference type="EMBL" id="CAEZSO010000007">
    <property type="protein sequence ID" value="CAB4535060.1"/>
    <property type="molecule type" value="Genomic_DNA"/>
</dbReference>
<protein>
    <submittedName>
        <fullName evidence="1">Unannotated protein</fullName>
    </submittedName>
</protein>
<sequence length="66" mass="7169">MRKLVVDWIACDGHALCALAAPELIDLDDWGYPIVHAIPDDNASLLLARAAVEACPVMALRIEKSK</sequence>
<organism evidence="1">
    <name type="scientific">freshwater metagenome</name>
    <dbReference type="NCBI Taxonomy" id="449393"/>
    <lineage>
        <taxon>unclassified sequences</taxon>
        <taxon>metagenomes</taxon>
        <taxon>ecological metagenomes</taxon>
    </lineage>
</organism>
<dbReference type="Pfam" id="PF13459">
    <property type="entry name" value="Fer4_15"/>
    <property type="match status" value="1"/>
</dbReference>
<accession>A0A6J6B7N4</accession>
<reference evidence="1" key="1">
    <citation type="submission" date="2020-05" db="EMBL/GenBank/DDBJ databases">
        <authorList>
            <person name="Chiriac C."/>
            <person name="Salcher M."/>
            <person name="Ghai R."/>
            <person name="Kavagutti S V."/>
        </authorList>
    </citation>
    <scope>NUCLEOTIDE SEQUENCE</scope>
</reference>
<dbReference type="Gene3D" id="3.30.70.20">
    <property type="match status" value="1"/>
</dbReference>
<gene>
    <name evidence="1" type="ORF">UFOPK1446_00080</name>
</gene>
<dbReference type="SUPFAM" id="SSF54862">
    <property type="entry name" value="4Fe-4S ferredoxins"/>
    <property type="match status" value="1"/>
</dbReference>
<evidence type="ECO:0000313" key="1">
    <source>
        <dbReference type="EMBL" id="CAB4535060.1"/>
    </source>
</evidence>